<dbReference type="PANTHER" id="PTHR30213">
    <property type="entry name" value="INNER MEMBRANE PROTEIN YHJD"/>
    <property type="match status" value="1"/>
</dbReference>
<dbReference type="Proteomes" id="UP000596938">
    <property type="component" value="Unassembled WGS sequence"/>
</dbReference>
<feature type="transmembrane region" description="Helical" evidence="7">
    <location>
        <begin position="241"/>
        <end position="264"/>
    </location>
</feature>
<feature type="transmembrane region" description="Helical" evidence="7">
    <location>
        <begin position="165"/>
        <end position="190"/>
    </location>
</feature>
<feature type="region of interest" description="Disordered" evidence="6">
    <location>
        <begin position="1"/>
        <end position="32"/>
    </location>
</feature>
<dbReference type="PANTHER" id="PTHR30213:SF0">
    <property type="entry name" value="UPF0761 MEMBRANE PROTEIN YIHY"/>
    <property type="match status" value="1"/>
</dbReference>
<feature type="compositionally biased region" description="Basic and acidic residues" evidence="6">
    <location>
        <begin position="362"/>
        <end position="405"/>
    </location>
</feature>
<feature type="transmembrane region" description="Helical" evidence="7">
    <location>
        <begin position="59"/>
        <end position="82"/>
    </location>
</feature>
<reference evidence="9" key="1">
    <citation type="journal article" date="2019" name="Int. J. Syst. Evol. Microbiol.">
        <title>The Global Catalogue of Microorganisms (GCM) 10K type strain sequencing project: providing services to taxonomists for standard genome sequencing and annotation.</title>
        <authorList>
            <consortium name="The Broad Institute Genomics Platform"/>
            <consortium name="The Broad Institute Genome Sequencing Center for Infectious Disease"/>
            <person name="Wu L."/>
            <person name="Ma J."/>
        </authorList>
    </citation>
    <scope>NUCLEOTIDE SEQUENCE [LARGE SCALE GENOMIC DNA]</scope>
    <source>
        <strain evidence="9">CGMCC 1.1927</strain>
    </source>
</reference>
<comment type="subcellular location">
    <subcellularLocation>
        <location evidence="1">Cell membrane</location>
        <topology evidence="1">Multi-pass membrane protein</topology>
    </subcellularLocation>
</comment>
<feature type="compositionally biased region" description="Basic and acidic residues" evidence="6">
    <location>
        <begin position="21"/>
        <end position="32"/>
    </location>
</feature>
<evidence type="ECO:0000256" key="3">
    <source>
        <dbReference type="ARBA" id="ARBA00022692"/>
    </source>
</evidence>
<accession>A0ABQ1XJL4</accession>
<evidence type="ECO:0000256" key="6">
    <source>
        <dbReference type="SAM" id="MobiDB-lite"/>
    </source>
</evidence>
<keyword evidence="9" id="KW-1185">Reference proteome</keyword>
<evidence type="ECO:0000313" key="9">
    <source>
        <dbReference type="Proteomes" id="UP000596938"/>
    </source>
</evidence>
<keyword evidence="4 7" id="KW-1133">Transmembrane helix</keyword>
<feature type="transmembrane region" description="Helical" evidence="7">
    <location>
        <begin position="210"/>
        <end position="229"/>
    </location>
</feature>
<feature type="transmembrane region" description="Helical" evidence="7">
    <location>
        <begin position="120"/>
        <end position="144"/>
    </location>
</feature>
<sequence>MATHDASESSTAKAGQAPAPDDSRKPESPKDLVKPNWKYITKKTFREFSKDQCPDQAAALTYFAVLSLFPAILALISVIGLFGDPQKTTSALLQIVSGFAPAETVNTVSGTVEELASAPAAGLTLVLGLATALWSASGYVGAFGRAMNRVYEVDEGRPFVKLRGTMLVVTLLAVVIVAILAGMLVLSGPVAEAVGGLIGLSGVFLAIWDIAKWPVMVGLIIVIIAVLYYATPNVKQPKFKWMSLGSGIALFIFLLASLGFGFYVGNFGNYNKTYGALGGVIVMLLWLWILNMSLLFGAEFDAEMERGRQLQAGIKAEETIQLPPRDTKKSEKLQKQEEEDIRHGREIREKYSAENGGDESPDEGRDQDGDRDSDEPREPHRDRVRDKVRDRALGGNEDRGGNDAR</sequence>
<gene>
    <name evidence="8" type="ORF">GCM10011577_17980</name>
</gene>
<evidence type="ECO:0000313" key="8">
    <source>
        <dbReference type="EMBL" id="GGG95323.1"/>
    </source>
</evidence>
<organism evidence="8 9">
    <name type="scientific">Pseudarthrobacter polychromogenes</name>
    <dbReference type="NCBI Taxonomy" id="1676"/>
    <lineage>
        <taxon>Bacteria</taxon>
        <taxon>Bacillati</taxon>
        <taxon>Actinomycetota</taxon>
        <taxon>Actinomycetes</taxon>
        <taxon>Micrococcales</taxon>
        <taxon>Micrococcaceae</taxon>
        <taxon>Pseudarthrobacter</taxon>
    </lineage>
</organism>
<evidence type="ECO:0000256" key="5">
    <source>
        <dbReference type="ARBA" id="ARBA00023136"/>
    </source>
</evidence>
<dbReference type="RefSeq" id="WP_188810288.1">
    <property type="nucleotide sequence ID" value="NZ_BAAAWV010000001.1"/>
</dbReference>
<feature type="region of interest" description="Disordered" evidence="6">
    <location>
        <begin position="315"/>
        <end position="405"/>
    </location>
</feature>
<name>A0ABQ1XJL4_9MICC</name>
<evidence type="ECO:0000256" key="7">
    <source>
        <dbReference type="SAM" id="Phobius"/>
    </source>
</evidence>
<dbReference type="EMBL" id="BMKU01000004">
    <property type="protein sequence ID" value="GGG95323.1"/>
    <property type="molecule type" value="Genomic_DNA"/>
</dbReference>
<evidence type="ECO:0000256" key="1">
    <source>
        <dbReference type="ARBA" id="ARBA00004651"/>
    </source>
</evidence>
<proteinExistence type="predicted"/>
<feature type="compositionally biased region" description="Basic and acidic residues" evidence="6">
    <location>
        <begin position="325"/>
        <end position="352"/>
    </location>
</feature>
<feature type="transmembrane region" description="Helical" evidence="7">
    <location>
        <begin position="276"/>
        <end position="298"/>
    </location>
</feature>
<evidence type="ECO:0000256" key="2">
    <source>
        <dbReference type="ARBA" id="ARBA00022475"/>
    </source>
</evidence>
<protein>
    <submittedName>
        <fullName evidence="8">Uncharacterized protein</fullName>
    </submittedName>
</protein>
<evidence type="ECO:0000256" key="4">
    <source>
        <dbReference type="ARBA" id="ARBA00022989"/>
    </source>
</evidence>
<dbReference type="NCBIfam" id="TIGR00765">
    <property type="entry name" value="yihY_not_rbn"/>
    <property type="match status" value="1"/>
</dbReference>
<keyword evidence="5 7" id="KW-0472">Membrane</keyword>
<dbReference type="InterPro" id="IPR017039">
    <property type="entry name" value="Virul_fac_BrkB"/>
</dbReference>
<keyword evidence="3 7" id="KW-0812">Transmembrane</keyword>
<keyword evidence="2" id="KW-1003">Cell membrane</keyword>
<comment type="caution">
    <text evidence="8">The sequence shown here is derived from an EMBL/GenBank/DDBJ whole genome shotgun (WGS) entry which is preliminary data.</text>
</comment>
<dbReference type="Pfam" id="PF03631">
    <property type="entry name" value="Virul_fac_BrkB"/>
    <property type="match status" value="1"/>
</dbReference>